<dbReference type="Pfam" id="PF01464">
    <property type="entry name" value="SLT"/>
    <property type="match status" value="1"/>
</dbReference>
<evidence type="ECO:0000256" key="1">
    <source>
        <dbReference type="ARBA" id="ARBA00007734"/>
    </source>
</evidence>
<comment type="similarity">
    <text evidence="1">Belongs to the transglycosylase Slt family.</text>
</comment>
<sequence>MKAFYVFAMALSLAVAGCMPSAYSQATSTTEEAFSPIVLPALPDELDFAGERVPLEYFDVREALQRELLVTGYLHSRTFLTLLAMDRYFSIIEPILRRNGIPEDFKYLCMAESGLNPEAVSPSGAGGLWQFMPATGREYGLKVGNQVDERFHIEKSTEAACRYLKKAYEKLGSWTLAAAAYNAGENGVVRRTGIQGTDSYYDTFLPQETMRYVYRILSLKLIASDPAAYGYRYRPEDRYPRLDDCREVAVGGRDISWSEVARRYGTNYKMLRLLNPWIRAYEYDNPGNETLQVKMPGQHFRTR</sequence>
<dbReference type="InterPro" id="IPR000189">
    <property type="entry name" value="Transglyc_AS"/>
</dbReference>
<reference evidence="4" key="1">
    <citation type="journal article" date="2021" name="PeerJ">
        <title>Extensive microbial diversity within the chicken gut microbiome revealed by metagenomics and culture.</title>
        <authorList>
            <person name="Gilroy R."/>
            <person name="Ravi A."/>
            <person name="Getino M."/>
            <person name="Pursley I."/>
            <person name="Horton D.L."/>
            <person name="Alikhan N.F."/>
            <person name="Baker D."/>
            <person name="Gharbi K."/>
            <person name="Hall N."/>
            <person name="Watson M."/>
            <person name="Adriaenssens E.M."/>
            <person name="Foster-Nyarko E."/>
            <person name="Jarju S."/>
            <person name="Secka A."/>
            <person name="Antonio M."/>
            <person name="Oren A."/>
            <person name="Chaudhuri R.R."/>
            <person name="La Ragione R."/>
            <person name="Hildebrand F."/>
            <person name="Pallen M.J."/>
        </authorList>
    </citation>
    <scope>NUCLEOTIDE SEQUENCE</scope>
    <source>
        <strain evidence="4">ChiHjej11B10-19426</strain>
    </source>
</reference>
<dbReference type="Gene3D" id="1.10.530.10">
    <property type="match status" value="1"/>
</dbReference>
<evidence type="ECO:0000256" key="2">
    <source>
        <dbReference type="SAM" id="SignalP"/>
    </source>
</evidence>
<dbReference type="SUPFAM" id="SSF53955">
    <property type="entry name" value="Lysozyme-like"/>
    <property type="match status" value="1"/>
</dbReference>
<organism evidence="4 5">
    <name type="scientific">Candidatus Tidjanibacter faecipullorum</name>
    <dbReference type="NCBI Taxonomy" id="2838766"/>
    <lineage>
        <taxon>Bacteria</taxon>
        <taxon>Pseudomonadati</taxon>
        <taxon>Bacteroidota</taxon>
        <taxon>Bacteroidia</taxon>
        <taxon>Bacteroidales</taxon>
        <taxon>Rikenellaceae</taxon>
        <taxon>Tidjanibacter</taxon>
    </lineage>
</organism>
<evidence type="ECO:0000259" key="3">
    <source>
        <dbReference type="Pfam" id="PF01464"/>
    </source>
</evidence>
<keyword evidence="2" id="KW-0732">Signal</keyword>
<protein>
    <submittedName>
        <fullName evidence="4">Lytic transglycosylase domain-containing protein</fullName>
    </submittedName>
</protein>
<dbReference type="GO" id="GO:0008933">
    <property type="term" value="F:peptidoglycan lytic transglycosylase activity"/>
    <property type="evidence" value="ECO:0007669"/>
    <property type="project" value="InterPro"/>
</dbReference>
<dbReference type="GO" id="GO:0000270">
    <property type="term" value="P:peptidoglycan metabolic process"/>
    <property type="evidence" value="ECO:0007669"/>
    <property type="project" value="InterPro"/>
</dbReference>
<dbReference type="InterPro" id="IPR023346">
    <property type="entry name" value="Lysozyme-like_dom_sf"/>
</dbReference>
<proteinExistence type="inferred from homology"/>
<feature type="chain" id="PRO_5039468108" evidence="2">
    <location>
        <begin position="27"/>
        <end position="303"/>
    </location>
</feature>
<feature type="domain" description="Transglycosylase SLT" evidence="3">
    <location>
        <begin position="93"/>
        <end position="197"/>
    </location>
</feature>
<dbReference type="InterPro" id="IPR008258">
    <property type="entry name" value="Transglycosylase_SLT_dom_1"/>
</dbReference>
<evidence type="ECO:0000313" key="5">
    <source>
        <dbReference type="Proteomes" id="UP000824014"/>
    </source>
</evidence>
<evidence type="ECO:0000313" key="4">
    <source>
        <dbReference type="EMBL" id="HIZ14664.1"/>
    </source>
</evidence>
<dbReference type="PANTHER" id="PTHR37423:SF2">
    <property type="entry name" value="MEMBRANE-BOUND LYTIC MUREIN TRANSGLYCOSYLASE C"/>
    <property type="match status" value="1"/>
</dbReference>
<dbReference type="Proteomes" id="UP000824014">
    <property type="component" value="Unassembled WGS sequence"/>
</dbReference>
<name>A0A9D2DD47_9BACT</name>
<feature type="signal peptide" evidence="2">
    <location>
        <begin position="1"/>
        <end position="26"/>
    </location>
</feature>
<dbReference type="PROSITE" id="PS00922">
    <property type="entry name" value="TRANSGLYCOSYLASE"/>
    <property type="match status" value="1"/>
</dbReference>
<dbReference type="PROSITE" id="PS51257">
    <property type="entry name" value="PROKAR_LIPOPROTEIN"/>
    <property type="match status" value="1"/>
</dbReference>
<dbReference type="GO" id="GO:0016020">
    <property type="term" value="C:membrane"/>
    <property type="evidence" value="ECO:0007669"/>
    <property type="project" value="InterPro"/>
</dbReference>
<accession>A0A9D2DD47</accession>
<dbReference type="CDD" id="cd16894">
    <property type="entry name" value="MltD-like"/>
    <property type="match status" value="1"/>
</dbReference>
<dbReference type="AlphaFoldDB" id="A0A9D2DD47"/>
<dbReference type="EMBL" id="DXCC01000005">
    <property type="protein sequence ID" value="HIZ14664.1"/>
    <property type="molecule type" value="Genomic_DNA"/>
</dbReference>
<comment type="caution">
    <text evidence="4">The sequence shown here is derived from an EMBL/GenBank/DDBJ whole genome shotgun (WGS) entry which is preliminary data.</text>
</comment>
<reference evidence="4" key="2">
    <citation type="submission" date="2021-04" db="EMBL/GenBank/DDBJ databases">
        <authorList>
            <person name="Gilroy R."/>
        </authorList>
    </citation>
    <scope>NUCLEOTIDE SEQUENCE</scope>
    <source>
        <strain evidence="4">ChiHjej11B10-19426</strain>
    </source>
</reference>
<gene>
    <name evidence="4" type="ORF">H9816_01935</name>
</gene>
<dbReference type="PANTHER" id="PTHR37423">
    <property type="entry name" value="SOLUBLE LYTIC MUREIN TRANSGLYCOSYLASE-RELATED"/>
    <property type="match status" value="1"/>
</dbReference>